<evidence type="ECO:0000313" key="1">
    <source>
        <dbReference type="EMBL" id="SMG23597.1"/>
    </source>
</evidence>
<dbReference type="EMBL" id="FXAO01000003">
    <property type="protein sequence ID" value="SMG23597.1"/>
    <property type="molecule type" value="Genomic_DNA"/>
</dbReference>
<organism evidence="1 2">
    <name type="scientific">Arenibacter troitsensis</name>
    <dbReference type="NCBI Taxonomy" id="188872"/>
    <lineage>
        <taxon>Bacteria</taxon>
        <taxon>Pseudomonadati</taxon>
        <taxon>Bacteroidota</taxon>
        <taxon>Flavobacteriia</taxon>
        <taxon>Flavobacteriales</taxon>
        <taxon>Flavobacteriaceae</taxon>
        <taxon>Arenibacter</taxon>
    </lineage>
</organism>
<gene>
    <name evidence="1" type="ORF">SAMN03080602_01458</name>
</gene>
<reference evidence="2" key="1">
    <citation type="submission" date="2017-04" db="EMBL/GenBank/DDBJ databases">
        <authorList>
            <person name="Varghese N."/>
            <person name="Submissions S."/>
        </authorList>
    </citation>
    <scope>NUCLEOTIDE SEQUENCE [LARGE SCALE GENOMIC DNA]</scope>
    <source>
        <strain evidence="2">DSM 19835</strain>
    </source>
</reference>
<dbReference type="STRING" id="188872.SAMN03080602_01458"/>
<accession>A0A1X7J7I5</accession>
<name>A0A1X7J7I5_9FLAO</name>
<protein>
    <submittedName>
        <fullName evidence="1">Uncharacterized protein</fullName>
    </submittedName>
</protein>
<dbReference type="AlphaFoldDB" id="A0A1X7J7I5"/>
<dbReference type="Proteomes" id="UP000193420">
    <property type="component" value="Unassembled WGS sequence"/>
</dbReference>
<dbReference type="OrthoDB" id="9959901at2"/>
<keyword evidence="2" id="KW-1185">Reference proteome</keyword>
<evidence type="ECO:0000313" key="2">
    <source>
        <dbReference type="Proteomes" id="UP000193420"/>
    </source>
</evidence>
<proteinExistence type="predicted"/>
<sequence length="133" mass="15457">MSIFNDRGINGTEIAEKITKILNLSASMKLMERPSRDKWRNNEPDKEAEIHYNLTPHEEEFIERVSKDMTKEEIKQLKEKIQADPNFVNPYSDRQVLKDVSTGQLKPKSHFAVDINFPARGFRAIKVKETLVN</sequence>
<dbReference type="RefSeq" id="WP_085497635.1">
    <property type="nucleotide sequence ID" value="NZ_FXAO01000003.1"/>
</dbReference>